<gene>
    <name evidence="2" type="ORF">R1sor_001217</name>
</gene>
<dbReference type="AlphaFoldDB" id="A0ABD3GYG2"/>
<evidence type="ECO:0000259" key="1">
    <source>
        <dbReference type="PROSITE" id="PS50878"/>
    </source>
</evidence>
<dbReference type="InterPro" id="IPR000477">
    <property type="entry name" value="RT_dom"/>
</dbReference>
<dbReference type="PANTHER" id="PTHR19446">
    <property type="entry name" value="REVERSE TRANSCRIPTASES"/>
    <property type="match status" value="1"/>
</dbReference>
<dbReference type="EMBL" id="JBJQOH010000006">
    <property type="protein sequence ID" value="KAL3683195.1"/>
    <property type="molecule type" value="Genomic_DNA"/>
</dbReference>
<evidence type="ECO:0000313" key="3">
    <source>
        <dbReference type="Proteomes" id="UP001633002"/>
    </source>
</evidence>
<accession>A0ABD3GYG2</accession>
<dbReference type="PROSITE" id="PS50878">
    <property type="entry name" value="RT_POL"/>
    <property type="match status" value="1"/>
</dbReference>
<keyword evidence="3" id="KW-1185">Reference proteome</keyword>
<dbReference type="InterPro" id="IPR043502">
    <property type="entry name" value="DNA/RNA_pol_sf"/>
</dbReference>
<comment type="caution">
    <text evidence="2">The sequence shown here is derived from an EMBL/GenBank/DDBJ whole genome shotgun (WGS) entry which is preliminary data.</text>
</comment>
<proteinExistence type="predicted"/>
<organism evidence="2 3">
    <name type="scientific">Riccia sorocarpa</name>
    <dbReference type="NCBI Taxonomy" id="122646"/>
    <lineage>
        <taxon>Eukaryota</taxon>
        <taxon>Viridiplantae</taxon>
        <taxon>Streptophyta</taxon>
        <taxon>Embryophyta</taxon>
        <taxon>Marchantiophyta</taxon>
        <taxon>Marchantiopsida</taxon>
        <taxon>Marchantiidae</taxon>
        <taxon>Marchantiales</taxon>
        <taxon>Ricciaceae</taxon>
        <taxon>Riccia</taxon>
    </lineage>
</organism>
<protein>
    <recommendedName>
        <fullName evidence="1">Reverse transcriptase domain-containing protein</fullName>
    </recommendedName>
</protein>
<dbReference type="CDD" id="cd01650">
    <property type="entry name" value="RT_nLTR_like"/>
    <property type="match status" value="1"/>
</dbReference>
<name>A0ABD3GYG2_9MARC</name>
<dbReference type="Proteomes" id="UP001633002">
    <property type="component" value="Unassembled WGS sequence"/>
</dbReference>
<dbReference type="SUPFAM" id="SSF56672">
    <property type="entry name" value="DNA/RNA polymerases"/>
    <property type="match status" value="1"/>
</dbReference>
<reference evidence="2 3" key="1">
    <citation type="submission" date="2024-09" db="EMBL/GenBank/DDBJ databases">
        <title>Chromosome-scale assembly of Riccia sorocarpa.</title>
        <authorList>
            <person name="Paukszto L."/>
        </authorList>
    </citation>
    <scope>NUCLEOTIDE SEQUENCE [LARGE SCALE GENOMIC DNA]</scope>
    <source>
        <strain evidence="2">LP-2024</strain>
        <tissue evidence="2">Aerial parts of the thallus</tissue>
    </source>
</reference>
<evidence type="ECO:0000313" key="2">
    <source>
        <dbReference type="EMBL" id="KAL3683195.1"/>
    </source>
</evidence>
<feature type="domain" description="Reverse transcriptase" evidence="1">
    <location>
        <begin position="202"/>
        <end position="478"/>
    </location>
</feature>
<sequence>MRLLQHFHRRRTRQIRQLPDLEARLQSLHDHNDFSFEYQQQIHILTAQVKQRREWEQHRAHLYSRVQYLRAGDAPTAYFHKLHKRREARNRLRILQRDDAQILQDPKDILEHCVGQYQSLYTSPIYTDAEVSSLHTTLQNIPAKFTSTHQLYLQENPSLREITEVVNLLPRNKAPGLDSLTADGLRKQWDYLATPVTGFILYYWDCQVMPSQHLQAVLRLLPKVDDPVVFGHWRPISLLTPHYKLVAKILAVRLATILPLVVPCQQTGFVKGRSTLDNILCLQLIHEYLKSHRQHAVFLKLDFAKAYDKLAQQYLWLLMDKLNCGTRFIRLVKGLHVCASAKILAGGQFSTQISISRGVRQGCPLAPLLFALASIPLVSMLQAAADRGSIKAVRLPSGLHIVSSCYADDTAIFIQLHRQSYIELQLILDTYCRATGSCLNLNKSEFMLIGTRTPTPSWLQHTGAKILQPTQQLRGLGLKSPWVMQRAFWLKLLHQYWTNAQEAQWMRVMSAILTPSGNRAKALSSILLRHRFSLPSRSFTALLLKVWRLHLQHFRMVDYGVMLLPVLDV</sequence>
<dbReference type="Pfam" id="PF00078">
    <property type="entry name" value="RVT_1"/>
    <property type="match status" value="1"/>
</dbReference>